<dbReference type="InterPro" id="IPR000524">
    <property type="entry name" value="Tscrpt_reg_HTH_GntR"/>
</dbReference>
<dbReference type="GO" id="GO:0003700">
    <property type="term" value="F:DNA-binding transcription factor activity"/>
    <property type="evidence" value="ECO:0007669"/>
    <property type="project" value="InterPro"/>
</dbReference>
<dbReference type="InterPro" id="IPR008920">
    <property type="entry name" value="TF_FadR/GntR_C"/>
</dbReference>
<dbReference type="EMBL" id="QYBC01000002">
    <property type="protein sequence ID" value="RYB07040.1"/>
    <property type="molecule type" value="Genomic_DNA"/>
</dbReference>
<sequence length="230" mass="25187">MTKITKAFEIQKAIADDIVHGRRAPGTALDETLLAHAFNVSRTPIREAIRQLEMSGLVEARPHRGAVVCDVPPGRLDDMFSVMRELEALCARLAAAAMTAEERAALRALHEASAELVRGEQRDAYVAANDAFHDAVYDGSGNGFLAETARHVRFRLSPFRRAQFEGRSRLARSFDEHERIVAALERGDAVAAEAEMRVHLGVVRESVDAIDRGGAAATSPKPRRTRPARA</sequence>
<dbReference type="PRINTS" id="PR00035">
    <property type="entry name" value="HTHGNTR"/>
</dbReference>
<evidence type="ECO:0000256" key="3">
    <source>
        <dbReference type="ARBA" id="ARBA00023163"/>
    </source>
</evidence>
<feature type="domain" description="HTH gntR-type" evidence="4">
    <location>
        <begin position="4"/>
        <end position="71"/>
    </location>
</feature>
<keyword evidence="6" id="KW-1185">Reference proteome</keyword>
<reference evidence="5 6" key="2">
    <citation type="submission" date="2019-02" db="EMBL/GenBank/DDBJ databases">
        <title>'Lichenibacterium ramalinii' gen. nov. sp. nov., 'Lichenibacterium minor' gen. nov. sp. nov.</title>
        <authorList>
            <person name="Pankratov T."/>
        </authorList>
    </citation>
    <scope>NUCLEOTIDE SEQUENCE [LARGE SCALE GENOMIC DNA]</scope>
    <source>
        <strain evidence="5 6">RmlP001</strain>
    </source>
</reference>
<dbReference type="InterPro" id="IPR011711">
    <property type="entry name" value="GntR_C"/>
</dbReference>
<dbReference type="AlphaFoldDB" id="A0A4Q2RIE4"/>
<dbReference type="RefSeq" id="WP_129217583.1">
    <property type="nucleotide sequence ID" value="NZ_QYBC01000002.1"/>
</dbReference>
<dbReference type="SMART" id="SM00895">
    <property type="entry name" value="FCD"/>
    <property type="match status" value="1"/>
</dbReference>
<evidence type="ECO:0000256" key="2">
    <source>
        <dbReference type="ARBA" id="ARBA00023125"/>
    </source>
</evidence>
<evidence type="ECO:0000259" key="4">
    <source>
        <dbReference type="PROSITE" id="PS50949"/>
    </source>
</evidence>
<dbReference type="SMART" id="SM00345">
    <property type="entry name" value="HTH_GNTR"/>
    <property type="match status" value="1"/>
</dbReference>
<name>A0A4Q2RIE4_9HYPH</name>
<accession>A0A4Q2RIE4</accession>
<dbReference type="PANTHER" id="PTHR43537">
    <property type="entry name" value="TRANSCRIPTIONAL REGULATOR, GNTR FAMILY"/>
    <property type="match status" value="1"/>
</dbReference>
<organism evidence="5 6">
    <name type="scientific">Lichenibacterium ramalinae</name>
    <dbReference type="NCBI Taxonomy" id="2316527"/>
    <lineage>
        <taxon>Bacteria</taxon>
        <taxon>Pseudomonadati</taxon>
        <taxon>Pseudomonadota</taxon>
        <taxon>Alphaproteobacteria</taxon>
        <taxon>Hyphomicrobiales</taxon>
        <taxon>Lichenihabitantaceae</taxon>
        <taxon>Lichenibacterium</taxon>
    </lineage>
</organism>
<dbReference type="InterPro" id="IPR036388">
    <property type="entry name" value="WH-like_DNA-bd_sf"/>
</dbReference>
<dbReference type="SUPFAM" id="SSF48008">
    <property type="entry name" value="GntR ligand-binding domain-like"/>
    <property type="match status" value="1"/>
</dbReference>
<evidence type="ECO:0000256" key="1">
    <source>
        <dbReference type="ARBA" id="ARBA00023015"/>
    </source>
</evidence>
<dbReference type="Pfam" id="PF07729">
    <property type="entry name" value="FCD"/>
    <property type="match status" value="1"/>
</dbReference>
<reference evidence="5 6" key="1">
    <citation type="submission" date="2018-09" db="EMBL/GenBank/DDBJ databases">
        <authorList>
            <person name="Grouzdev D.S."/>
            <person name="Krutkina M.S."/>
        </authorList>
    </citation>
    <scope>NUCLEOTIDE SEQUENCE [LARGE SCALE GENOMIC DNA]</scope>
    <source>
        <strain evidence="5 6">RmlP001</strain>
    </source>
</reference>
<keyword evidence="3" id="KW-0804">Transcription</keyword>
<proteinExistence type="predicted"/>
<protein>
    <submittedName>
        <fullName evidence="5">GntR family transcriptional regulator</fullName>
    </submittedName>
</protein>
<dbReference type="SUPFAM" id="SSF46785">
    <property type="entry name" value="Winged helix' DNA-binding domain"/>
    <property type="match status" value="1"/>
</dbReference>
<gene>
    <name evidence="5" type="ORF">D3272_02880</name>
</gene>
<keyword evidence="1" id="KW-0805">Transcription regulation</keyword>
<dbReference type="PROSITE" id="PS50949">
    <property type="entry name" value="HTH_GNTR"/>
    <property type="match status" value="1"/>
</dbReference>
<dbReference type="OrthoDB" id="9789310at2"/>
<dbReference type="Proteomes" id="UP000289411">
    <property type="component" value="Unassembled WGS sequence"/>
</dbReference>
<evidence type="ECO:0000313" key="6">
    <source>
        <dbReference type="Proteomes" id="UP000289411"/>
    </source>
</evidence>
<evidence type="ECO:0000313" key="5">
    <source>
        <dbReference type="EMBL" id="RYB07040.1"/>
    </source>
</evidence>
<dbReference type="InterPro" id="IPR036390">
    <property type="entry name" value="WH_DNA-bd_sf"/>
</dbReference>
<dbReference type="PANTHER" id="PTHR43537:SF49">
    <property type="entry name" value="TRANSCRIPTIONAL REGULATORY PROTEIN"/>
    <property type="match status" value="1"/>
</dbReference>
<keyword evidence="2" id="KW-0238">DNA-binding</keyword>
<dbReference type="CDD" id="cd07377">
    <property type="entry name" value="WHTH_GntR"/>
    <property type="match status" value="1"/>
</dbReference>
<comment type="caution">
    <text evidence="5">The sequence shown here is derived from an EMBL/GenBank/DDBJ whole genome shotgun (WGS) entry which is preliminary data.</text>
</comment>
<dbReference type="Gene3D" id="1.20.120.530">
    <property type="entry name" value="GntR ligand-binding domain-like"/>
    <property type="match status" value="1"/>
</dbReference>
<dbReference type="GO" id="GO:0003677">
    <property type="term" value="F:DNA binding"/>
    <property type="evidence" value="ECO:0007669"/>
    <property type="project" value="UniProtKB-KW"/>
</dbReference>
<dbReference type="Gene3D" id="1.10.10.10">
    <property type="entry name" value="Winged helix-like DNA-binding domain superfamily/Winged helix DNA-binding domain"/>
    <property type="match status" value="1"/>
</dbReference>
<dbReference type="Pfam" id="PF00392">
    <property type="entry name" value="GntR"/>
    <property type="match status" value="1"/>
</dbReference>